<feature type="region of interest" description="Disordered" evidence="1">
    <location>
        <begin position="458"/>
        <end position="545"/>
    </location>
</feature>
<dbReference type="SUPFAM" id="SSF50630">
    <property type="entry name" value="Acid proteases"/>
    <property type="match status" value="1"/>
</dbReference>
<dbReference type="Proteomes" id="UP001408356">
    <property type="component" value="Unassembled WGS sequence"/>
</dbReference>
<name>A0ABR2VG06_9PEZI</name>
<accession>A0ABR2VG06</accession>
<sequence length="610" mass="67259">MAPIFDLDDGASQGVSQGGISHEAPEHVTTRDGSSSLDDRSYRVARSPNHLEASLAHDAETNIDQTPIPTDSQRSDDLPFAGLLTDDKITPDWFELGGEGDADQCLDTIPSKSGLPFLAAFSYFAIPAKYPKFPGSPGESRRTYDQYISQKRSILPVILNGRKEYAIPDTGVSGNVMTRELATSLGAAIDQDPAKQYRFKNATKCHFQSSGIASLRLSFPDDPVRTWDCDFAIVEKCAAPLTLGKAFLDATEVFTRFSHRLTQGALHMKRTIVGGFKKIWKLMLMENARQKLGCQIDGDLVFAIADSGSDIDLVSREYAQFRGWDITTLSHNEGFVMLANEDIVKLTGYVETSLSIGGKSALRRFYVLDDLVNDVVLGDETLNESQVFTMHKESFVDVLDHEEDRDFCMIEWVERFNEVEEKVDEMLSGQNIGMVQPQESPQRKKRWTFGRNVASSVDAKSHDLEESIGPERCSSGQNRGRQHIAKSAAPDQTLDAQVDDDRSAAAESHDHGKCAPKALGQDALGPPGPGTTDFDDHEYGQESPLDECNTSYLLGGAALLHDSQTQAPRTHQSKEHSDGTHRRNHTAGPWPKCGFLLLELPLLGHDATRQ</sequence>
<feature type="region of interest" description="Disordered" evidence="1">
    <location>
        <begin position="564"/>
        <end position="590"/>
    </location>
</feature>
<feature type="compositionally biased region" description="Polar residues" evidence="1">
    <location>
        <begin position="430"/>
        <end position="440"/>
    </location>
</feature>
<protein>
    <submittedName>
        <fullName evidence="2">Peptidase A2 domain-containing protein</fullName>
    </submittedName>
</protein>
<dbReference type="InterPro" id="IPR021109">
    <property type="entry name" value="Peptidase_aspartic_dom_sf"/>
</dbReference>
<proteinExistence type="predicted"/>
<organism evidence="2 3">
    <name type="scientific">Seiridium unicorne</name>
    <dbReference type="NCBI Taxonomy" id="138068"/>
    <lineage>
        <taxon>Eukaryota</taxon>
        <taxon>Fungi</taxon>
        <taxon>Dikarya</taxon>
        <taxon>Ascomycota</taxon>
        <taxon>Pezizomycotina</taxon>
        <taxon>Sordariomycetes</taxon>
        <taxon>Xylariomycetidae</taxon>
        <taxon>Amphisphaeriales</taxon>
        <taxon>Sporocadaceae</taxon>
        <taxon>Seiridium</taxon>
    </lineage>
</organism>
<dbReference type="EMBL" id="JARVKF010000011">
    <property type="protein sequence ID" value="KAK9425843.1"/>
    <property type="molecule type" value="Genomic_DNA"/>
</dbReference>
<comment type="caution">
    <text evidence="2">The sequence shown here is derived from an EMBL/GenBank/DDBJ whole genome shotgun (WGS) entry which is preliminary data.</text>
</comment>
<evidence type="ECO:0000313" key="2">
    <source>
        <dbReference type="EMBL" id="KAK9425843.1"/>
    </source>
</evidence>
<feature type="compositionally biased region" description="Basic and acidic residues" evidence="1">
    <location>
        <begin position="499"/>
        <end position="513"/>
    </location>
</feature>
<reference evidence="2 3" key="1">
    <citation type="journal article" date="2024" name="J. Plant Pathol.">
        <title>Sequence and assembly of the genome of Seiridium unicorne, isolate CBS 538.82, causal agent of cypress canker disease.</title>
        <authorList>
            <person name="Scali E."/>
            <person name="Rocca G.D."/>
            <person name="Danti R."/>
            <person name="Garbelotto M."/>
            <person name="Barberini S."/>
            <person name="Baroncelli R."/>
            <person name="Emiliani G."/>
        </authorList>
    </citation>
    <scope>NUCLEOTIDE SEQUENCE [LARGE SCALE GENOMIC DNA]</scope>
    <source>
        <strain evidence="2 3">BM-138-508</strain>
    </source>
</reference>
<evidence type="ECO:0000313" key="3">
    <source>
        <dbReference type="Proteomes" id="UP001408356"/>
    </source>
</evidence>
<feature type="compositionally biased region" description="Polar residues" evidence="1">
    <location>
        <begin position="62"/>
        <end position="72"/>
    </location>
</feature>
<feature type="region of interest" description="Disordered" evidence="1">
    <location>
        <begin position="1"/>
        <end position="76"/>
    </location>
</feature>
<keyword evidence="3" id="KW-1185">Reference proteome</keyword>
<feature type="region of interest" description="Disordered" evidence="1">
    <location>
        <begin position="430"/>
        <end position="449"/>
    </location>
</feature>
<dbReference type="CDD" id="cd00303">
    <property type="entry name" value="retropepsin_like"/>
    <property type="match status" value="1"/>
</dbReference>
<evidence type="ECO:0000256" key="1">
    <source>
        <dbReference type="SAM" id="MobiDB-lite"/>
    </source>
</evidence>
<gene>
    <name evidence="2" type="ORF">SUNI508_12821</name>
</gene>
<feature type="compositionally biased region" description="Basic and acidic residues" evidence="1">
    <location>
        <begin position="572"/>
        <end position="581"/>
    </location>
</feature>
<dbReference type="Gene3D" id="2.40.70.10">
    <property type="entry name" value="Acid Proteases"/>
    <property type="match status" value="2"/>
</dbReference>